<feature type="region of interest" description="Disordered" evidence="10">
    <location>
        <begin position="479"/>
        <end position="511"/>
    </location>
</feature>
<dbReference type="EMBL" id="CP119880">
    <property type="protein sequence ID" value="WFD35968.1"/>
    <property type="molecule type" value="Genomic_DNA"/>
</dbReference>
<evidence type="ECO:0000256" key="7">
    <source>
        <dbReference type="ARBA" id="ARBA00047899"/>
    </source>
</evidence>
<evidence type="ECO:0000256" key="6">
    <source>
        <dbReference type="ARBA" id="ARBA00022840"/>
    </source>
</evidence>
<feature type="compositionally biased region" description="Basic and acidic residues" evidence="10">
    <location>
        <begin position="106"/>
        <end position="124"/>
    </location>
</feature>
<evidence type="ECO:0000256" key="3">
    <source>
        <dbReference type="ARBA" id="ARBA00022679"/>
    </source>
</evidence>
<accession>A0AAF0J785</accession>
<dbReference type="PANTHER" id="PTHR24343">
    <property type="entry name" value="SERINE/THREONINE KINASE"/>
    <property type="match status" value="1"/>
</dbReference>
<keyword evidence="3" id="KW-0808">Transferase</keyword>
<dbReference type="InterPro" id="IPR017441">
    <property type="entry name" value="Protein_kinase_ATP_BS"/>
</dbReference>
<dbReference type="SUPFAM" id="SSF56112">
    <property type="entry name" value="Protein kinase-like (PK-like)"/>
    <property type="match status" value="1"/>
</dbReference>
<dbReference type="InterPro" id="IPR000719">
    <property type="entry name" value="Prot_kinase_dom"/>
</dbReference>
<dbReference type="PANTHER" id="PTHR24343:SF137">
    <property type="entry name" value="SERINE_THREONINE-PROTEIN KINASE HRK1"/>
    <property type="match status" value="1"/>
</dbReference>
<evidence type="ECO:0000259" key="11">
    <source>
        <dbReference type="PROSITE" id="PS50011"/>
    </source>
</evidence>
<name>A0AAF0J785_9BASI</name>
<keyword evidence="4 9" id="KW-0547">Nucleotide-binding</keyword>
<dbReference type="SMART" id="SM00220">
    <property type="entry name" value="S_TKc"/>
    <property type="match status" value="1"/>
</dbReference>
<dbReference type="PROSITE" id="PS00108">
    <property type="entry name" value="PROTEIN_KINASE_ST"/>
    <property type="match status" value="1"/>
</dbReference>
<reference evidence="12" key="1">
    <citation type="submission" date="2023-03" db="EMBL/GenBank/DDBJ databases">
        <title>Mating type loci evolution in Malassezia.</title>
        <authorList>
            <person name="Coelho M.A."/>
        </authorList>
    </citation>
    <scope>NUCLEOTIDE SEQUENCE</scope>
    <source>
        <strain evidence="12">CBS 11721</strain>
    </source>
</reference>
<feature type="binding site" evidence="9">
    <location>
        <position position="205"/>
    </location>
    <ligand>
        <name>ATP</name>
        <dbReference type="ChEBI" id="CHEBI:30616"/>
    </ligand>
</feature>
<sequence>MTGYQEYAAQVAPPITNINDLQSQTETPAVPITINRNCDNRIDEVAFSQSDSSVASSATGTDLSSSQGLSPNVFQRRTNFSKRRNTLSDWLRSPGTDSGAATPTESIHEDLPQRKPSRKSDHIPHSLNDLRKLLQLHIGSQGKGDKPKSVSGKSVEGDHPSPPLGASHEGLSKRYGKWGKRLGSGAGGCVRVIRRSKDHSTFAVKEFRERRPDESEKEYVKKVTAEFCIGSALHHINIIHTIDIVTENGHYYEVMEYAPVELFSVVMSGKMTRLEVYCVWRQIVDGVDYLHSLGLAHRDLKLDNCVMTTDNMVKIIDFGTATVFQAPGKSKVMASGIVGSDPYLAPEVLSAQTYDPRLSDIWSLAIIFLCMMMVRFPWKVPDPKIDASFRRFIEAHPELGRSSNIVPVSVDEQVQSPESTESTELKLQALLGNNFNETKMRDLQIRTATEAGYITTPQDLSDNFESGTPDSAIMSPIITRQENENRDSEGADTSLGDSDTRTVKEDTTETRTIKEESVGDMNDPDARAEESIFRLIPRESRKCISRMLALRPEMRATLDDLLRGRNFDLRNDLKPNGSRPSDGGNEPCAVARCGGETNVAWFVDEFENDDDNGDRWLKSINACSHWRMYQITTGDKSNGKSTARHPESSADADNLFGDMGFKNMTSDSPTSFPVEPPNHTHVVLPPNDGKRWPFK</sequence>
<keyword evidence="13" id="KW-1185">Reference proteome</keyword>
<dbReference type="GO" id="GO:0004674">
    <property type="term" value="F:protein serine/threonine kinase activity"/>
    <property type="evidence" value="ECO:0007669"/>
    <property type="project" value="UniProtKB-KW"/>
</dbReference>
<keyword evidence="2" id="KW-0723">Serine/threonine-protein kinase</keyword>
<feature type="compositionally biased region" description="Polar residues" evidence="10">
    <location>
        <begin position="59"/>
        <end position="78"/>
    </location>
</feature>
<feature type="compositionally biased region" description="Low complexity" evidence="10">
    <location>
        <begin position="48"/>
        <end position="58"/>
    </location>
</feature>
<comment type="catalytic activity">
    <reaction evidence="7">
        <text>L-threonyl-[protein] + ATP = O-phospho-L-threonyl-[protein] + ADP + H(+)</text>
        <dbReference type="Rhea" id="RHEA:46608"/>
        <dbReference type="Rhea" id="RHEA-COMP:11060"/>
        <dbReference type="Rhea" id="RHEA-COMP:11605"/>
        <dbReference type="ChEBI" id="CHEBI:15378"/>
        <dbReference type="ChEBI" id="CHEBI:30013"/>
        <dbReference type="ChEBI" id="CHEBI:30616"/>
        <dbReference type="ChEBI" id="CHEBI:61977"/>
        <dbReference type="ChEBI" id="CHEBI:456216"/>
        <dbReference type="EC" id="2.7.11.1"/>
    </reaction>
</comment>
<dbReference type="GO" id="GO:0005524">
    <property type="term" value="F:ATP binding"/>
    <property type="evidence" value="ECO:0007669"/>
    <property type="project" value="UniProtKB-UniRule"/>
</dbReference>
<feature type="region of interest" description="Disordered" evidence="10">
    <location>
        <begin position="139"/>
        <end position="170"/>
    </location>
</feature>
<feature type="region of interest" description="Disordered" evidence="10">
    <location>
        <begin position="48"/>
        <end position="124"/>
    </location>
</feature>
<dbReference type="Proteomes" id="UP001219933">
    <property type="component" value="Chromosome 4"/>
</dbReference>
<feature type="region of interest" description="Disordered" evidence="10">
    <location>
        <begin position="634"/>
        <end position="695"/>
    </location>
</feature>
<evidence type="ECO:0000256" key="2">
    <source>
        <dbReference type="ARBA" id="ARBA00022527"/>
    </source>
</evidence>
<comment type="catalytic activity">
    <reaction evidence="8">
        <text>L-seryl-[protein] + ATP = O-phospho-L-seryl-[protein] + ADP + H(+)</text>
        <dbReference type="Rhea" id="RHEA:17989"/>
        <dbReference type="Rhea" id="RHEA-COMP:9863"/>
        <dbReference type="Rhea" id="RHEA-COMP:11604"/>
        <dbReference type="ChEBI" id="CHEBI:15378"/>
        <dbReference type="ChEBI" id="CHEBI:29999"/>
        <dbReference type="ChEBI" id="CHEBI:30616"/>
        <dbReference type="ChEBI" id="CHEBI:83421"/>
        <dbReference type="ChEBI" id="CHEBI:456216"/>
        <dbReference type="EC" id="2.7.11.1"/>
    </reaction>
</comment>
<feature type="domain" description="Protein kinase" evidence="11">
    <location>
        <begin position="176"/>
        <end position="568"/>
    </location>
</feature>
<keyword evidence="6 9" id="KW-0067">ATP-binding</keyword>
<gene>
    <name evidence="12" type="ORF">MCUN1_002839</name>
</gene>
<evidence type="ECO:0000313" key="13">
    <source>
        <dbReference type="Proteomes" id="UP001219933"/>
    </source>
</evidence>
<dbReference type="InterPro" id="IPR008271">
    <property type="entry name" value="Ser/Thr_kinase_AS"/>
</dbReference>
<evidence type="ECO:0000256" key="9">
    <source>
        <dbReference type="PROSITE-ProRule" id="PRU10141"/>
    </source>
</evidence>
<dbReference type="Pfam" id="PF00069">
    <property type="entry name" value="Pkinase"/>
    <property type="match status" value="1"/>
</dbReference>
<organism evidence="12 13">
    <name type="scientific">Malassezia cuniculi</name>
    <dbReference type="NCBI Taxonomy" id="948313"/>
    <lineage>
        <taxon>Eukaryota</taxon>
        <taxon>Fungi</taxon>
        <taxon>Dikarya</taxon>
        <taxon>Basidiomycota</taxon>
        <taxon>Ustilaginomycotina</taxon>
        <taxon>Malasseziomycetes</taxon>
        <taxon>Malasseziales</taxon>
        <taxon>Malasseziaceae</taxon>
        <taxon>Malassezia</taxon>
    </lineage>
</organism>
<evidence type="ECO:0000256" key="10">
    <source>
        <dbReference type="SAM" id="MobiDB-lite"/>
    </source>
</evidence>
<evidence type="ECO:0000256" key="5">
    <source>
        <dbReference type="ARBA" id="ARBA00022777"/>
    </source>
</evidence>
<protein>
    <recommendedName>
        <fullName evidence="1">non-specific serine/threonine protein kinase</fullName>
        <ecNumber evidence="1">2.7.11.1</ecNumber>
    </recommendedName>
</protein>
<dbReference type="AlphaFoldDB" id="A0AAF0J785"/>
<evidence type="ECO:0000313" key="12">
    <source>
        <dbReference type="EMBL" id="WFD35968.1"/>
    </source>
</evidence>
<feature type="compositionally biased region" description="Polar residues" evidence="10">
    <location>
        <begin position="95"/>
        <end position="105"/>
    </location>
</feature>
<dbReference type="EC" id="2.7.11.1" evidence="1"/>
<proteinExistence type="predicted"/>
<keyword evidence="5" id="KW-0418">Kinase</keyword>
<dbReference type="GO" id="GO:0005829">
    <property type="term" value="C:cytosol"/>
    <property type="evidence" value="ECO:0007669"/>
    <property type="project" value="TreeGrafter"/>
</dbReference>
<evidence type="ECO:0000256" key="4">
    <source>
        <dbReference type="ARBA" id="ARBA00022741"/>
    </source>
</evidence>
<dbReference type="InterPro" id="IPR011009">
    <property type="entry name" value="Kinase-like_dom_sf"/>
</dbReference>
<evidence type="ECO:0000256" key="1">
    <source>
        <dbReference type="ARBA" id="ARBA00012513"/>
    </source>
</evidence>
<dbReference type="PROSITE" id="PS50011">
    <property type="entry name" value="PROTEIN_KINASE_DOM"/>
    <property type="match status" value="1"/>
</dbReference>
<dbReference type="Gene3D" id="1.10.510.10">
    <property type="entry name" value="Transferase(Phosphotransferase) domain 1"/>
    <property type="match status" value="1"/>
</dbReference>
<evidence type="ECO:0000256" key="8">
    <source>
        <dbReference type="ARBA" id="ARBA00048679"/>
    </source>
</evidence>
<dbReference type="PROSITE" id="PS00107">
    <property type="entry name" value="PROTEIN_KINASE_ATP"/>
    <property type="match status" value="1"/>
</dbReference>
<feature type="compositionally biased region" description="Basic and acidic residues" evidence="10">
    <location>
        <begin position="498"/>
        <end position="511"/>
    </location>
</feature>